<dbReference type="PANTHER" id="PTHR43284">
    <property type="entry name" value="ASPARAGINE SYNTHETASE (GLUTAMINE-HYDROLYZING)"/>
    <property type="match status" value="1"/>
</dbReference>
<evidence type="ECO:0000256" key="7">
    <source>
        <dbReference type="ARBA" id="ARBA00048741"/>
    </source>
</evidence>
<evidence type="ECO:0000256" key="2">
    <source>
        <dbReference type="ARBA" id="ARBA00005752"/>
    </source>
</evidence>
<dbReference type="Gene3D" id="3.60.20.10">
    <property type="entry name" value="Glutamine Phosphoribosylpyrophosphate, subunit 1, domain 1"/>
    <property type="match status" value="1"/>
</dbReference>
<sequence length="637" mass="71700">MSAIAGIIRLDRQPVERSVLERMCNVLAPYGRDAQSIWQGGGAGLLRTLLRSTPEDAFDRQPLGDDHCMLVFSGRLDNREELAARLELPVSEVADMADAELVLLACRRWDTRALEYLLGSYALACWQPRCGRLWLARDPMGGRPLFWHQKSGFVAFASLPKALFCVPGIARVICQDSLLDRLAMLPMSGSGSFFKDVQRVEAGQVVLFEEGRLSSRFFHRFEPERELQLGRDEDYLEAFSGHFERAVAACLRSAGPVATHLSSGFDSSAVTALAARQLKLRGQRLTAFTAAPREGFAGPAPRGRHADESQVAAKMAGRFDNIDHVVIRSQGRSPLEDLQVCIEEMDRAPQNPCNRVWLRAIELEAQARGCRVMLTGERGNMSISYDGLPYLGTLFRSGRLPSWWKEIKACQVRRKRSLIAHSIAAALPAFAWRLIANRADLTGHLAEYSAVDPRHLAYLHGRSREVAWDMDYQPWHDSRAMRIAVLKRQDTAQQAMAACLRGVDMRDPTGDLRLVEFCLSVPDRQFLRNGKPRWLLQRMMAGVLPAEIMEARTKGYQASDWFEGLSADRERLRESLAQLKAHRRVGELLDLAGLEALMDEWPEEGWDSKSVVRNYRLKLLRGMAVGAFVRYVEPDNR</sequence>
<gene>
    <name evidence="9" type="ORF">A9179_07665</name>
</gene>
<dbReference type="PROSITE" id="PS51278">
    <property type="entry name" value="GATASE_TYPE_2"/>
    <property type="match status" value="1"/>
</dbReference>
<evidence type="ECO:0000313" key="10">
    <source>
        <dbReference type="Proteomes" id="UP000744555"/>
    </source>
</evidence>
<evidence type="ECO:0000256" key="1">
    <source>
        <dbReference type="ARBA" id="ARBA00005187"/>
    </source>
</evidence>
<organism evidence="9 10">
    <name type="scientific">Aquipseudomonas alcaligenes</name>
    <name type="common">Pseudomonas alcaligenes</name>
    <dbReference type="NCBI Taxonomy" id="43263"/>
    <lineage>
        <taxon>Bacteria</taxon>
        <taxon>Pseudomonadati</taxon>
        <taxon>Pseudomonadota</taxon>
        <taxon>Gammaproteobacteria</taxon>
        <taxon>Pseudomonadales</taxon>
        <taxon>Pseudomonadaceae</taxon>
        <taxon>Aquipseudomonas</taxon>
    </lineage>
</organism>
<reference evidence="9 10" key="1">
    <citation type="submission" date="2016-06" db="EMBL/GenBank/DDBJ databases">
        <authorList>
            <person name="Ramos C."/>
            <person name="Pintado A."/>
            <person name="Crespo-Gomez J.I."/>
        </authorList>
    </citation>
    <scope>NUCLEOTIDE SEQUENCE [LARGE SCALE GENOMIC DNA]</scope>
    <source>
        <strain evidence="9 10">AVO110</strain>
    </source>
</reference>
<evidence type="ECO:0000256" key="6">
    <source>
        <dbReference type="ARBA" id="ARBA00022962"/>
    </source>
</evidence>
<dbReference type="SUPFAM" id="SSF56235">
    <property type="entry name" value="N-terminal nucleophile aminohydrolases (Ntn hydrolases)"/>
    <property type="match status" value="1"/>
</dbReference>
<proteinExistence type="inferred from homology"/>
<dbReference type="EC" id="6.3.5.4" evidence="3"/>
<keyword evidence="10" id="KW-1185">Reference proteome</keyword>
<protein>
    <recommendedName>
        <fullName evidence="3">asparagine synthase (glutamine-hydrolyzing)</fullName>
        <ecNumber evidence="3">6.3.5.4</ecNumber>
    </recommendedName>
</protein>
<dbReference type="Pfam" id="PF00733">
    <property type="entry name" value="Asn_synthase"/>
    <property type="match status" value="1"/>
</dbReference>
<dbReference type="InterPro" id="IPR006426">
    <property type="entry name" value="Asn_synth_AEB"/>
</dbReference>
<keyword evidence="4" id="KW-0547">Nucleotide-binding</keyword>
<dbReference type="SUPFAM" id="SSF52402">
    <property type="entry name" value="Adenine nucleotide alpha hydrolases-like"/>
    <property type="match status" value="1"/>
</dbReference>
<keyword evidence="6" id="KW-0315">Glutamine amidotransferase</keyword>
<dbReference type="Proteomes" id="UP000744555">
    <property type="component" value="Unassembled WGS sequence"/>
</dbReference>
<evidence type="ECO:0000259" key="8">
    <source>
        <dbReference type="PROSITE" id="PS51278"/>
    </source>
</evidence>
<dbReference type="PIRSF" id="PIRSF001589">
    <property type="entry name" value="Asn_synthetase_glu-h"/>
    <property type="match status" value="1"/>
</dbReference>
<name>A0ABR7RY75_AQUAC</name>
<dbReference type="InterPro" id="IPR001962">
    <property type="entry name" value="Asn_synthase"/>
</dbReference>
<comment type="caution">
    <text evidence="9">The sequence shown here is derived from an EMBL/GenBank/DDBJ whole genome shotgun (WGS) entry which is preliminary data.</text>
</comment>
<evidence type="ECO:0000256" key="4">
    <source>
        <dbReference type="ARBA" id="ARBA00022741"/>
    </source>
</evidence>
<dbReference type="CDD" id="cd00712">
    <property type="entry name" value="AsnB"/>
    <property type="match status" value="1"/>
</dbReference>
<comment type="similarity">
    <text evidence="2">Belongs to the asparagine synthetase family.</text>
</comment>
<comment type="pathway">
    <text evidence="1">Amino-acid biosynthesis; L-asparagine biosynthesis; L-asparagine from L-aspartate (L-Gln route): step 1/1.</text>
</comment>
<comment type="catalytic activity">
    <reaction evidence="7">
        <text>L-aspartate + L-glutamine + ATP + H2O = L-asparagine + L-glutamate + AMP + diphosphate + H(+)</text>
        <dbReference type="Rhea" id="RHEA:12228"/>
        <dbReference type="ChEBI" id="CHEBI:15377"/>
        <dbReference type="ChEBI" id="CHEBI:15378"/>
        <dbReference type="ChEBI" id="CHEBI:29985"/>
        <dbReference type="ChEBI" id="CHEBI:29991"/>
        <dbReference type="ChEBI" id="CHEBI:30616"/>
        <dbReference type="ChEBI" id="CHEBI:33019"/>
        <dbReference type="ChEBI" id="CHEBI:58048"/>
        <dbReference type="ChEBI" id="CHEBI:58359"/>
        <dbReference type="ChEBI" id="CHEBI:456215"/>
        <dbReference type="EC" id="6.3.5.4"/>
    </reaction>
</comment>
<dbReference type="InterPro" id="IPR051786">
    <property type="entry name" value="ASN_synthetase/amidase"/>
</dbReference>
<dbReference type="InterPro" id="IPR014729">
    <property type="entry name" value="Rossmann-like_a/b/a_fold"/>
</dbReference>
<dbReference type="PANTHER" id="PTHR43284:SF1">
    <property type="entry name" value="ASPARAGINE SYNTHETASE"/>
    <property type="match status" value="1"/>
</dbReference>
<dbReference type="EMBL" id="LZEU01000001">
    <property type="protein sequence ID" value="MBC9250148.1"/>
    <property type="molecule type" value="Genomic_DNA"/>
</dbReference>
<dbReference type="RefSeq" id="WP_187805253.1">
    <property type="nucleotide sequence ID" value="NZ_LZEU01000001.1"/>
</dbReference>
<dbReference type="Pfam" id="PF13537">
    <property type="entry name" value="GATase_7"/>
    <property type="match status" value="1"/>
</dbReference>
<evidence type="ECO:0000256" key="3">
    <source>
        <dbReference type="ARBA" id="ARBA00012737"/>
    </source>
</evidence>
<dbReference type="InterPro" id="IPR017932">
    <property type="entry name" value="GATase_2_dom"/>
</dbReference>
<dbReference type="InterPro" id="IPR033738">
    <property type="entry name" value="AsnB_N"/>
</dbReference>
<dbReference type="Gene3D" id="3.40.50.620">
    <property type="entry name" value="HUPs"/>
    <property type="match status" value="1"/>
</dbReference>
<evidence type="ECO:0000313" key="9">
    <source>
        <dbReference type="EMBL" id="MBC9250148.1"/>
    </source>
</evidence>
<keyword evidence="5" id="KW-0067">ATP-binding</keyword>
<dbReference type="InterPro" id="IPR029055">
    <property type="entry name" value="Ntn_hydrolases_N"/>
</dbReference>
<accession>A0ABR7RY75</accession>
<feature type="domain" description="Glutamine amidotransferase type-2" evidence="8">
    <location>
        <begin position="2"/>
        <end position="211"/>
    </location>
</feature>
<evidence type="ECO:0000256" key="5">
    <source>
        <dbReference type="ARBA" id="ARBA00022840"/>
    </source>
</evidence>